<dbReference type="InterPro" id="IPR029058">
    <property type="entry name" value="AB_hydrolase_fold"/>
</dbReference>
<protein>
    <recommendedName>
        <fullName evidence="3">Cobalamin adenosyltransferase</fullName>
    </recommendedName>
</protein>
<dbReference type="AlphaFoldDB" id="A0A0A0EPZ1"/>
<dbReference type="PANTHER" id="PTHR37946:SF1">
    <property type="entry name" value="SLL1969 PROTEIN"/>
    <property type="match status" value="1"/>
</dbReference>
<dbReference type="EMBL" id="AVPS01000001">
    <property type="protein sequence ID" value="KGM53056.1"/>
    <property type="molecule type" value="Genomic_DNA"/>
</dbReference>
<keyword evidence="2" id="KW-1185">Reference proteome</keyword>
<gene>
    <name evidence="1" type="ORF">N792_02225</name>
</gene>
<evidence type="ECO:0008006" key="3">
    <source>
        <dbReference type="Google" id="ProtNLM"/>
    </source>
</evidence>
<sequence length="200" mass="21019">MVVLHGLWMPRVSMRWHARQLRRAGFHPVVFGYAGVAGGPEAAMSGLRALLREPADILAHSLGGLIAVRTLEQDPGLPVQRVVCLGSPLCGSAAARGMARFGLGSISLGRAASLLREGCEPWRGPAQLGVVAGNLGLGLGRVFGHFQGGNDGTVAVDETRLPGESDHIVLPTSHSGMLLSPDVSAQAIHFLAHGHFAHRR</sequence>
<accession>A0A0A0EPZ1</accession>
<dbReference type="OrthoDB" id="556502at2"/>
<dbReference type="STRING" id="1122185.N792_02225"/>
<evidence type="ECO:0000313" key="1">
    <source>
        <dbReference type="EMBL" id="KGM53056.1"/>
    </source>
</evidence>
<proteinExistence type="predicted"/>
<dbReference type="eggNOG" id="COG1075">
    <property type="taxonomic scope" value="Bacteria"/>
</dbReference>
<name>A0A0A0EPZ1_9GAMM</name>
<evidence type="ECO:0000313" key="2">
    <source>
        <dbReference type="Proteomes" id="UP000030017"/>
    </source>
</evidence>
<dbReference type="Proteomes" id="UP000030017">
    <property type="component" value="Unassembled WGS sequence"/>
</dbReference>
<comment type="caution">
    <text evidence="1">The sequence shown here is derived from an EMBL/GenBank/DDBJ whole genome shotgun (WGS) entry which is preliminary data.</text>
</comment>
<reference evidence="1 2" key="1">
    <citation type="submission" date="2013-08" db="EMBL/GenBank/DDBJ databases">
        <title>Genome sequencing of Lysobacter.</title>
        <authorList>
            <person name="Zhang S."/>
            <person name="Wang G."/>
        </authorList>
    </citation>
    <scope>NUCLEOTIDE SEQUENCE [LARGE SCALE GENOMIC DNA]</scope>
    <source>
        <strain evidence="1 2">Ko07</strain>
    </source>
</reference>
<organism evidence="1 2">
    <name type="scientific">Lysobacter concretionis Ko07 = DSM 16239</name>
    <dbReference type="NCBI Taxonomy" id="1122185"/>
    <lineage>
        <taxon>Bacteria</taxon>
        <taxon>Pseudomonadati</taxon>
        <taxon>Pseudomonadota</taxon>
        <taxon>Gammaproteobacteria</taxon>
        <taxon>Lysobacterales</taxon>
        <taxon>Lysobacteraceae</taxon>
        <taxon>Novilysobacter</taxon>
    </lineage>
</organism>
<dbReference type="SUPFAM" id="SSF53474">
    <property type="entry name" value="alpha/beta-Hydrolases"/>
    <property type="match status" value="1"/>
</dbReference>
<dbReference type="Gene3D" id="3.40.50.1820">
    <property type="entry name" value="alpha/beta hydrolase"/>
    <property type="match status" value="1"/>
</dbReference>
<dbReference type="PANTHER" id="PTHR37946">
    <property type="entry name" value="SLL1969 PROTEIN"/>
    <property type="match status" value="1"/>
</dbReference>